<dbReference type="EMBL" id="CAMPGE010019134">
    <property type="protein sequence ID" value="CAI2377489.1"/>
    <property type="molecule type" value="Genomic_DNA"/>
</dbReference>
<dbReference type="Proteomes" id="UP001295684">
    <property type="component" value="Unassembled WGS sequence"/>
</dbReference>
<dbReference type="GO" id="GO:0006164">
    <property type="term" value="P:purine nucleotide biosynthetic process"/>
    <property type="evidence" value="ECO:0007669"/>
    <property type="project" value="TreeGrafter"/>
</dbReference>
<protein>
    <recommendedName>
        <fullName evidence="2">ribose-phosphate diphosphokinase</fullName>
        <ecNumber evidence="2">2.7.6.1</ecNumber>
    </recommendedName>
</protein>
<evidence type="ECO:0000256" key="7">
    <source>
        <dbReference type="ARBA" id="ARBA00022777"/>
    </source>
</evidence>
<dbReference type="AlphaFoldDB" id="A0AAD1XRI7"/>
<dbReference type="NCBIfam" id="TIGR01251">
    <property type="entry name" value="ribP_PPkin"/>
    <property type="match status" value="1"/>
</dbReference>
<evidence type="ECO:0000256" key="10">
    <source>
        <dbReference type="ARBA" id="ARBA00049535"/>
    </source>
</evidence>
<dbReference type="GO" id="GO:0004749">
    <property type="term" value="F:ribose phosphate diphosphokinase activity"/>
    <property type="evidence" value="ECO:0007669"/>
    <property type="project" value="UniProtKB-EC"/>
</dbReference>
<keyword evidence="4" id="KW-0479">Metal-binding</keyword>
<keyword evidence="5" id="KW-0545">Nucleotide biosynthesis</keyword>
<evidence type="ECO:0000313" key="13">
    <source>
        <dbReference type="EMBL" id="CAI2377489.1"/>
    </source>
</evidence>
<dbReference type="GO" id="GO:0000287">
    <property type="term" value="F:magnesium ion binding"/>
    <property type="evidence" value="ECO:0007669"/>
    <property type="project" value="InterPro"/>
</dbReference>
<accession>A0AAD1XRI7</accession>
<keyword evidence="7" id="KW-0418">Kinase</keyword>
<sequence>MLVCRIFDLAFNREKIKCYFSRPSKESRRIIFRETFACSSFVVVSFAKRNDWFNMLSTQYECNDANEIEDKSFNPRRKPLSAREDPFHRSKRNRPLNDLDLKIFSGNASQELAEEIADHLGTKISGSETGKFADGETYVRVNEKARGKDCYIIQSTCPPTNDNLTELFLMISTLKRSSAKFITAVIPYSGYARQERKTEDTLCHSKGAREGSKTFRSNGSMKIKIQNLTYT</sequence>
<dbReference type="GO" id="GO:0002189">
    <property type="term" value="C:ribose phosphate diphosphokinase complex"/>
    <property type="evidence" value="ECO:0007669"/>
    <property type="project" value="TreeGrafter"/>
</dbReference>
<dbReference type="SMART" id="SM01400">
    <property type="entry name" value="Pribosyltran_N"/>
    <property type="match status" value="1"/>
</dbReference>
<dbReference type="GO" id="GO:0016301">
    <property type="term" value="F:kinase activity"/>
    <property type="evidence" value="ECO:0007669"/>
    <property type="project" value="UniProtKB-KW"/>
</dbReference>
<keyword evidence="14" id="KW-1185">Reference proteome</keyword>
<dbReference type="PANTHER" id="PTHR10210:SF41">
    <property type="entry name" value="RIBOSE-PHOSPHATE PYROPHOSPHOKINASE 1, CHLOROPLASTIC"/>
    <property type="match status" value="1"/>
</dbReference>
<evidence type="ECO:0000256" key="2">
    <source>
        <dbReference type="ARBA" id="ARBA00013247"/>
    </source>
</evidence>
<dbReference type="InterPro" id="IPR029099">
    <property type="entry name" value="Pribosyltran_N"/>
</dbReference>
<comment type="caution">
    <text evidence="13">The sequence shown here is derived from an EMBL/GenBank/DDBJ whole genome shotgun (WGS) entry which is preliminary data.</text>
</comment>
<dbReference type="EC" id="2.7.6.1" evidence="2"/>
<dbReference type="GO" id="GO:0005524">
    <property type="term" value="F:ATP binding"/>
    <property type="evidence" value="ECO:0007669"/>
    <property type="project" value="UniProtKB-KW"/>
</dbReference>
<keyword evidence="3" id="KW-0808">Transferase</keyword>
<feature type="domain" description="Ribose-phosphate pyrophosphokinase N-terminal" evidence="12">
    <location>
        <begin position="101"/>
        <end position="199"/>
    </location>
</feature>
<dbReference type="FunFam" id="3.40.50.2020:FF:000007">
    <property type="entry name" value="Ribose-phosphate pyrophosphokinase"/>
    <property type="match status" value="1"/>
</dbReference>
<organism evidence="13 14">
    <name type="scientific">Euplotes crassus</name>
    <dbReference type="NCBI Taxonomy" id="5936"/>
    <lineage>
        <taxon>Eukaryota</taxon>
        <taxon>Sar</taxon>
        <taxon>Alveolata</taxon>
        <taxon>Ciliophora</taxon>
        <taxon>Intramacronucleata</taxon>
        <taxon>Spirotrichea</taxon>
        <taxon>Hypotrichia</taxon>
        <taxon>Euplotida</taxon>
        <taxon>Euplotidae</taxon>
        <taxon>Moneuplotes</taxon>
    </lineage>
</organism>
<comment type="catalytic activity">
    <reaction evidence="10">
        <text>D-ribose 5-phosphate + ATP = 5-phospho-alpha-D-ribose 1-diphosphate + AMP + H(+)</text>
        <dbReference type="Rhea" id="RHEA:15609"/>
        <dbReference type="ChEBI" id="CHEBI:15378"/>
        <dbReference type="ChEBI" id="CHEBI:30616"/>
        <dbReference type="ChEBI" id="CHEBI:58017"/>
        <dbReference type="ChEBI" id="CHEBI:78346"/>
        <dbReference type="ChEBI" id="CHEBI:456215"/>
        <dbReference type="EC" id="2.7.6.1"/>
    </reaction>
</comment>
<dbReference type="Gene3D" id="3.40.50.2020">
    <property type="match status" value="1"/>
</dbReference>
<gene>
    <name evidence="13" type="ORF">ECRASSUSDP1_LOCUS18875</name>
</gene>
<evidence type="ECO:0000256" key="11">
    <source>
        <dbReference type="SAM" id="MobiDB-lite"/>
    </source>
</evidence>
<evidence type="ECO:0000256" key="5">
    <source>
        <dbReference type="ARBA" id="ARBA00022727"/>
    </source>
</evidence>
<evidence type="ECO:0000256" key="9">
    <source>
        <dbReference type="ARBA" id="ARBA00022842"/>
    </source>
</evidence>
<reference evidence="13" key="1">
    <citation type="submission" date="2023-07" db="EMBL/GenBank/DDBJ databases">
        <authorList>
            <consortium name="AG Swart"/>
            <person name="Singh M."/>
            <person name="Singh A."/>
            <person name="Seah K."/>
            <person name="Emmerich C."/>
        </authorList>
    </citation>
    <scope>NUCLEOTIDE SEQUENCE</scope>
    <source>
        <strain evidence="13">DP1</strain>
    </source>
</reference>
<evidence type="ECO:0000256" key="1">
    <source>
        <dbReference type="ARBA" id="ARBA00006478"/>
    </source>
</evidence>
<proteinExistence type="inferred from homology"/>
<keyword evidence="8" id="KW-0067">ATP-binding</keyword>
<dbReference type="GO" id="GO:0006015">
    <property type="term" value="P:5-phosphoribose 1-diphosphate biosynthetic process"/>
    <property type="evidence" value="ECO:0007669"/>
    <property type="project" value="TreeGrafter"/>
</dbReference>
<dbReference type="SUPFAM" id="SSF53271">
    <property type="entry name" value="PRTase-like"/>
    <property type="match status" value="1"/>
</dbReference>
<comment type="similarity">
    <text evidence="1">Belongs to the ribose-phosphate pyrophosphokinase family.</text>
</comment>
<feature type="region of interest" description="Disordered" evidence="11">
    <location>
        <begin position="73"/>
        <end position="93"/>
    </location>
</feature>
<dbReference type="InterPro" id="IPR005946">
    <property type="entry name" value="Rib-P_diPkinase"/>
</dbReference>
<dbReference type="PANTHER" id="PTHR10210">
    <property type="entry name" value="RIBOSE-PHOSPHATE DIPHOSPHOKINASE FAMILY MEMBER"/>
    <property type="match status" value="1"/>
</dbReference>
<evidence type="ECO:0000256" key="3">
    <source>
        <dbReference type="ARBA" id="ARBA00022679"/>
    </source>
</evidence>
<dbReference type="GO" id="GO:0005737">
    <property type="term" value="C:cytoplasm"/>
    <property type="evidence" value="ECO:0007669"/>
    <property type="project" value="TreeGrafter"/>
</dbReference>
<keyword evidence="6" id="KW-0547">Nucleotide-binding</keyword>
<evidence type="ECO:0000256" key="6">
    <source>
        <dbReference type="ARBA" id="ARBA00022741"/>
    </source>
</evidence>
<keyword evidence="9" id="KW-0460">Magnesium</keyword>
<dbReference type="Pfam" id="PF13793">
    <property type="entry name" value="Pribosyltran_N"/>
    <property type="match status" value="1"/>
</dbReference>
<name>A0AAD1XRI7_EUPCR</name>
<evidence type="ECO:0000256" key="8">
    <source>
        <dbReference type="ARBA" id="ARBA00022840"/>
    </source>
</evidence>
<evidence type="ECO:0000313" key="14">
    <source>
        <dbReference type="Proteomes" id="UP001295684"/>
    </source>
</evidence>
<evidence type="ECO:0000256" key="4">
    <source>
        <dbReference type="ARBA" id="ARBA00022723"/>
    </source>
</evidence>
<evidence type="ECO:0000259" key="12">
    <source>
        <dbReference type="Pfam" id="PF13793"/>
    </source>
</evidence>
<dbReference type="InterPro" id="IPR029057">
    <property type="entry name" value="PRTase-like"/>
</dbReference>